<proteinExistence type="predicted"/>
<dbReference type="NCBIfam" id="TIGR00057">
    <property type="entry name" value="L-threonylcarbamoyladenylate synthase"/>
    <property type="match status" value="1"/>
</dbReference>
<evidence type="ECO:0000259" key="1">
    <source>
        <dbReference type="PROSITE" id="PS51163"/>
    </source>
</evidence>
<dbReference type="PROSITE" id="PS51163">
    <property type="entry name" value="YRDC"/>
    <property type="match status" value="1"/>
</dbReference>
<dbReference type="PANTHER" id="PTHR42828">
    <property type="entry name" value="DHBP SYNTHASE RIBB-LIKE ALPHA/BETA DOMAIN-CONTAINING PROTEIN"/>
    <property type="match status" value="1"/>
</dbReference>
<feature type="domain" description="YrdC-like" evidence="1">
    <location>
        <begin position="21"/>
        <end position="210"/>
    </location>
</feature>
<dbReference type="Pfam" id="PF01300">
    <property type="entry name" value="Sua5_yciO_yrdC"/>
    <property type="match status" value="1"/>
</dbReference>
<name>A0A4P9K5Q3_9GAMM</name>
<sequence length="214" mass="23822">MAKGGSRDSIYISVHPDNPQERLLLQVVDILNKGGVIAYPTESGYALGCLLDNKEGAERIRRIRQLDPKHPLALMCRDLSNLSEYAKVGNPQFRYLKTHLPGPYTFLLPASREVPNRLQSPKRKTIGLRVTPNTVTNALLGYFDKPLLTATMIEPNQDGLTQPMTDGWSIQESYGHLLDAVLDGGFSGFEPTTIIDFTDEEPVLIRQGQGEFLQ</sequence>
<evidence type="ECO:0000313" key="3">
    <source>
        <dbReference type="Proteomes" id="UP000304864"/>
    </source>
</evidence>
<dbReference type="PANTHER" id="PTHR42828:SF3">
    <property type="entry name" value="THREONYLCARBAMOYL-AMP SYNTHASE"/>
    <property type="match status" value="1"/>
</dbReference>
<dbReference type="InterPro" id="IPR052532">
    <property type="entry name" value="SUA5_domain"/>
</dbReference>
<keyword evidence="3" id="KW-1185">Reference proteome</keyword>
<dbReference type="RefSeq" id="WP_138564817.1">
    <property type="nucleotide sequence ID" value="NZ_CP040602.1"/>
</dbReference>
<dbReference type="GO" id="GO:0003725">
    <property type="term" value="F:double-stranded RNA binding"/>
    <property type="evidence" value="ECO:0007669"/>
    <property type="project" value="InterPro"/>
</dbReference>
<protein>
    <submittedName>
        <fullName evidence="2">Threonylcarbamoyl-AMP synthase</fullName>
    </submittedName>
</protein>
<dbReference type="EMBL" id="CP040602">
    <property type="protein sequence ID" value="QCU90141.1"/>
    <property type="molecule type" value="Genomic_DNA"/>
</dbReference>
<dbReference type="KEGG" id="thig:FE785_05615"/>
<evidence type="ECO:0000313" key="2">
    <source>
        <dbReference type="EMBL" id="QCU90141.1"/>
    </source>
</evidence>
<dbReference type="Gene3D" id="3.90.870.10">
    <property type="entry name" value="DHBP synthase"/>
    <property type="match status" value="1"/>
</dbReference>
<dbReference type="InterPro" id="IPR017945">
    <property type="entry name" value="DHBP_synth_RibB-like_a/b_dom"/>
</dbReference>
<dbReference type="SUPFAM" id="SSF55821">
    <property type="entry name" value="YrdC/RibB"/>
    <property type="match status" value="1"/>
</dbReference>
<dbReference type="Proteomes" id="UP000304864">
    <property type="component" value="Chromosome"/>
</dbReference>
<accession>A0A4P9K5Q3</accession>
<dbReference type="OrthoDB" id="9781656at2"/>
<gene>
    <name evidence="2" type="ORF">FE785_05615</name>
</gene>
<dbReference type="InterPro" id="IPR006070">
    <property type="entry name" value="Sua5-like_dom"/>
</dbReference>
<dbReference type="AlphaFoldDB" id="A0A4P9K5Q3"/>
<reference evidence="2 3" key="1">
    <citation type="submission" date="2019-05" db="EMBL/GenBank/DDBJ databases">
        <title>Thiomicrorhabdus sediminis sp. nov, a novel sulfur-oxidizing bacterium isolated from coastal sediment.</title>
        <authorList>
            <person name="Liu X."/>
        </authorList>
    </citation>
    <scope>NUCLEOTIDE SEQUENCE [LARGE SCALE GENOMIC DNA]</scope>
    <source>
        <strain evidence="2 3">G1</strain>
    </source>
</reference>
<organism evidence="2 3">
    <name type="scientific">Thiomicrorhabdus sediminis</name>
    <dbReference type="NCBI Taxonomy" id="2580412"/>
    <lineage>
        <taxon>Bacteria</taxon>
        <taxon>Pseudomonadati</taxon>
        <taxon>Pseudomonadota</taxon>
        <taxon>Gammaproteobacteria</taxon>
        <taxon>Thiotrichales</taxon>
        <taxon>Piscirickettsiaceae</taxon>
        <taxon>Thiomicrorhabdus</taxon>
    </lineage>
</organism>